<keyword evidence="1" id="KW-0812">Transmembrane</keyword>
<feature type="transmembrane region" description="Helical" evidence="1">
    <location>
        <begin position="6"/>
        <end position="25"/>
    </location>
</feature>
<evidence type="ECO:0000256" key="1">
    <source>
        <dbReference type="SAM" id="Phobius"/>
    </source>
</evidence>
<sequence>MTILNQYSAVFILLIIGLLPIGLLLRRTPPERRLLAFVGGLTLLVGIMFLFLRPDTNGVKASEVEKVLAGNGRFALLELYSDY</sequence>
<protein>
    <submittedName>
        <fullName evidence="2">Uncharacterized protein</fullName>
    </submittedName>
</protein>
<reference evidence="2" key="1">
    <citation type="submission" date="2018-06" db="EMBL/GenBank/DDBJ databases">
        <authorList>
            <person name="Zhirakovskaya E."/>
        </authorList>
    </citation>
    <scope>NUCLEOTIDE SEQUENCE</scope>
</reference>
<keyword evidence="1" id="KW-1133">Transmembrane helix</keyword>
<evidence type="ECO:0000313" key="2">
    <source>
        <dbReference type="EMBL" id="VAW36637.1"/>
    </source>
</evidence>
<feature type="transmembrane region" description="Helical" evidence="1">
    <location>
        <begin position="34"/>
        <end position="52"/>
    </location>
</feature>
<dbReference type="AlphaFoldDB" id="A0A3B0VED3"/>
<gene>
    <name evidence="2" type="ORF">MNBD_CHLOROFLEXI01-5057</name>
</gene>
<proteinExistence type="predicted"/>
<accession>A0A3B0VED3</accession>
<organism evidence="2">
    <name type="scientific">hydrothermal vent metagenome</name>
    <dbReference type="NCBI Taxonomy" id="652676"/>
    <lineage>
        <taxon>unclassified sequences</taxon>
        <taxon>metagenomes</taxon>
        <taxon>ecological metagenomes</taxon>
    </lineage>
</organism>
<keyword evidence="1" id="KW-0472">Membrane</keyword>
<dbReference type="EMBL" id="UOEU01000633">
    <property type="protein sequence ID" value="VAW36637.1"/>
    <property type="molecule type" value="Genomic_DNA"/>
</dbReference>
<name>A0A3B0VED3_9ZZZZ</name>